<evidence type="ECO:0000313" key="15">
    <source>
        <dbReference type="Proteomes" id="UP001153069"/>
    </source>
</evidence>
<feature type="compositionally biased region" description="Basic and acidic residues" evidence="11">
    <location>
        <begin position="545"/>
        <end position="554"/>
    </location>
</feature>
<dbReference type="SMART" id="SM00220">
    <property type="entry name" value="S_TKc"/>
    <property type="match status" value="2"/>
</dbReference>
<feature type="region of interest" description="Disordered" evidence="11">
    <location>
        <begin position="1154"/>
        <end position="1199"/>
    </location>
</feature>
<feature type="compositionally biased region" description="Polar residues" evidence="11">
    <location>
        <begin position="189"/>
        <end position="199"/>
    </location>
</feature>
<feature type="compositionally biased region" description="Basic and acidic residues" evidence="11">
    <location>
        <begin position="1761"/>
        <end position="1771"/>
    </location>
</feature>
<dbReference type="PROSITE" id="PS50011">
    <property type="entry name" value="PROTEIN_KINASE_DOM"/>
    <property type="match status" value="2"/>
</dbReference>
<dbReference type="SMART" id="SM00054">
    <property type="entry name" value="EFh"/>
    <property type="match status" value="8"/>
</dbReference>
<feature type="compositionally biased region" description="Basic and acidic residues" evidence="11">
    <location>
        <begin position="1711"/>
        <end position="1727"/>
    </location>
</feature>
<feature type="region of interest" description="Disordered" evidence="11">
    <location>
        <begin position="946"/>
        <end position="965"/>
    </location>
</feature>
<feature type="compositionally biased region" description="Acidic residues" evidence="11">
    <location>
        <begin position="503"/>
        <end position="515"/>
    </location>
</feature>
<dbReference type="Gene3D" id="3.30.200.20">
    <property type="entry name" value="Phosphorylase Kinase, domain 1"/>
    <property type="match status" value="2"/>
</dbReference>
<feature type="compositionally biased region" description="Acidic residues" evidence="11">
    <location>
        <begin position="322"/>
        <end position="333"/>
    </location>
</feature>
<sequence>MRKVQPKEEEQEQPEASSDGAISDSDEESKGNKKNREQPEASSMGHSDSMRKVKATRRAKQPEASSDSAISDSDEESKGNKKNQEQPEASSDGAISDSDEESKGKKQKRTEQPEASSDGAISDSDEASAGNKQKSKAPPEASSDGDISDADEESAAAKSNQTASEPVQGAIGNMIMAIGGELADGVSQLTGTKAQSNNDVVEKSSTKETKSKEISGDSKDVSSYGETGKKSAGSNKDAKGSSSKQTEADSGSEDGSSASEETETNKKADKGNKKKDTKNPSSKQTSDSESEEGSSESEEEAIEKPKKKSDGKEKKGSKASDSESEEGSSESEEEASKKPKKKSADKEKKGSKDSHSESEEGSSESEEAEASKKSKKSRKPEKKSDGKEKKGSKASDSESEEGSSESEEAEASKKSKKPSKQSDEKEKKSSKTSDSEIEDGDSGSEGSEGSKNGKKASKKSDDKKKKGSKTSDSESDEESSGSEEAKSNKKSKKPSKKSKAGDSESEEGSSESEEAETSKKPNKDGSEKKKKASRSSDSESEETDEGSKGSEDSKKGKKTSKKSDDKKKSPKKATKEDDGGSSSEYESLSEEVVSMSSEGSGDGKGEKKGIAVKRVKVKEEMSFNHSIGDFSSEPPPRRGSNFVGRRQGRFTEYYRIQDQLGKGSFASVYSAKNKETGVTLAAKEMKKSPENEPNNKLVLQEFEILKDLDHPNIIVVYVSIDNDMFTYYLCNENHRVAELFENEEFYVLVSDICKGESLTTELMDEDECPYSEKRAAETMKQILSCVDYFHGVGVVHRDLKDGNILLEEDDPDRIRIIDFGMATRCEPDEKLSETVGTVEYMAPEVLGMSYSYPCDIWSCGVILFLLLSGKQPFKGSTNEETFANIVNGEFSFSDEAWESVSLDAKDCVYKLLTWDASLRPTAAQALEHPWIASNGTSRVIKTLEPPKKEEVEVTKPPEKTEVAEPPEKVEAVETKKEKEEVEIDAESKLKDAACTFIASQLLPKSEKSKIKAVFQTIDGDKDGKLTRSEVQVGYAEVFGKDLSIGELDSAFKLFDAAGSETLDYAGFVLGALDKKNLLSRENLATKVFQIFDKDKTGDITMQEFKDLLKFDLSLEKKAVKKISAEMGKNADDKVSFDEFLQIAGIPAALIEAKTPAPTSEADKVSNAEAESEEPLSDPATTESEDPATTESEDPLDRSEGSLSIKLSATQFVSHRLGKLTEHYEIVEFIAKGSYGTVCSALHKESGTVRAVKELKKAKKNKAKNEQLLKEFHILKKLSHPNIIQMHEVCRSFEGGDLHREIKKRGTFEEQDAAILMKQIFICLNYLHKNNVIHRDLKPGNVLLEEHKNLNHIKLIDFGEAIVSKPTIKLTELAGTMSYMAPEVLGMSYGQKCDVWSCGVIAFIVLTGKQPFKGETDKETFTNIVSGAVKYDDPVWESLSDESQEFVKLLLTWDETQRPTAVEALKHPWLKMKRRVTPAGLRDTTMQALANLEAFDAQSKLKIATCTFIASQLMDREEKEKIDDVFRAIDLNHDGSLNREEVKLGYEKYFGKELTDQEIDTIFLHVDADGTGELEYSEFLFGAMDKQNLLSKENLKKAFRIFDVDDDGDLTKGELKTLLGEALTDDDSVDERALNKLIAQVDLDGDGKISYKEFVSMALGPQSGSLSSLSHDEKENKEANKPEEKPDEVQKKDVESPKDDVAADKSVPLVEEPPKREPETKETKRDDESTLDDPLLKRIARASQKQPKVSRSNRDPPINRAARRDPPTDPHSVENGALPDPPRVMDRVLMKAARQVPLEPYSRDDIHRQPLQQRVYRKPGTSQAVRNLKVSPRVKRIEEACEGFDRVQEKIARLRVLLSSQDAVSKQPRPFSTEQRVRIRKPGKSPNVETLDSAFAKLNQIQSKMRALQTLVKSNQIR</sequence>
<dbReference type="InterPro" id="IPR017441">
    <property type="entry name" value="Protein_kinase_ATP_BS"/>
</dbReference>
<feature type="domain" description="EF-hand" evidence="13">
    <location>
        <begin position="1079"/>
        <end position="1114"/>
    </location>
</feature>
<feature type="domain" description="EF-hand" evidence="13">
    <location>
        <begin position="1516"/>
        <end position="1551"/>
    </location>
</feature>
<name>A0A9N8HAA7_9STRA</name>
<evidence type="ECO:0000256" key="8">
    <source>
        <dbReference type="ARBA" id="ARBA00022840"/>
    </source>
</evidence>
<feature type="compositionally biased region" description="Basic and acidic residues" evidence="11">
    <location>
        <begin position="458"/>
        <end position="472"/>
    </location>
</feature>
<feature type="region of interest" description="Disordered" evidence="11">
    <location>
        <begin position="1"/>
        <end position="168"/>
    </location>
</feature>
<dbReference type="EMBL" id="CAICTM010000234">
    <property type="protein sequence ID" value="CAB9505557.1"/>
    <property type="molecule type" value="Genomic_DNA"/>
</dbReference>
<feature type="compositionally biased region" description="Basic and acidic residues" evidence="11">
    <location>
        <begin position="561"/>
        <end position="578"/>
    </location>
</feature>
<dbReference type="PANTHER" id="PTHR24349">
    <property type="entry name" value="SERINE/THREONINE-PROTEIN KINASE"/>
    <property type="match status" value="1"/>
</dbReference>
<feature type="compositionally biased region" description="Basic and acidic residues" evidence="11">
    <location>
        <begin position="334"/>
        <end position="358"/>
    </location>
</feature>
<keyword evidence="6 14" id="KW-0418">Kinase</keyword>
<feature type="region of interest" description="Disordered" evidence="11">
    <location>
        <begin position="1660"/>
        <end position="1782"/>
    </location>
</feature>
<feature type="compositionally biased region" description="Basic and acidic residues" evidence="11">
    <location>
        <begin position="28"/>
        <end position="39"/>
    </location>
</feature>
<comment type="cofactor">
    <cofactor evidence="1">
        <name>Mg(2+)</name>
        <dbReference type="ChEBI" id="CHEBI:18420"/>
    </cofactor>
</comment>
<keyword evidence="4" id="KW-0677">Repeat</keyword>
<feature type="domain" description="EF-hand" evidence="13">
    <location>
        <begin position="1628"/>
        <end position="1663"/>
    </location>
</feature>
<feature type="domain" description="EF-hand" evidence="13">
    <location>
        <begin position="1553"/>
        <end position="1588"/>
    </location>
</feature>
<keyword evidence="3" id="KW-0808">Transferase</keyword>
<evidence type="ECO:0000256" key="11">
    <source>
        <dbReference type="SAM" id="MobiDB-lite"/>
    </source>
</evidence>
<dbReference type="CDD" id="cd05117">
    <property type="entry name" value="STKc_CAMK"/>
    <property type="match status" value="2"/>
</dbReference>
<evidence type="ECO:0000256" key="2">
    <source>
        <dbReference type="ARBA" id="ARBA00022527"/>
    </source>
</evidence>
<feature type="domain" description="EF-hand" evidence="13">
    <location>
        <begin position="1005"/>
        <end position="1040"/>
    </location>
</feature>
<feature type="compositionally biased region" description="Low complexity" evidence="11">
    <location>
        <begin position="580"/>
        <end position="599"/>
    </location>
</feature>
<dbReference type="PROSITE" id="PS00108">
    <property type="entry name" value="PROTEIN_KINASE_ST"/>
    <property type="match status" value="2"/>
</dbReference>
<feature type="compositionally biased region" description="Basic and acidic residues" evidence="11">
    <location>
        <begin position="101"/>
        <end position="112"/>
    </location>
</feature>
<dbReference type="InterPro" id="IPR050205">
    <property type="entry name" value="CDPK_Ser/Thr_kinases"/>
</dbReference>
<dbReference type="Proteomes" id="UP001153069">
    <property type="component" value="Unassembled WGS sequence"/>
</dbReference>
<feature type="compositionally biased region" description="Basic and acidic residues" evidence="11">
    <location>
        <begin position="516"/>
        <end position="527"/>
    </location>
</feature>
<evidence type="ECO:0000256" key="5">
    <source>
        <dbReference type="ARBA" id="ARBA00022741"/>
    </source>
</evidence>
<dbReference type="InterPro" id="IPR008271">
    <property type="entry name" value="Ser/Thr_kinase_AS"/>
</dbReference>
<feature type="compositionally biased region" description="Basic and acidic residues" evidence="11">
    <location>
        <begin position="76"/>
        <end position="85"/>
    </location>
</feature>
<dbReference type="Gene3D" id="1.10.238.10">
    <property type="entry name" value="EF-hand"/>
    <property type="match status" value="4"/>
</dbReference>
<accession>A0A9N8HAA7</accession>
<dbReference type="InterPro" id="IPR011009">
    <property type="entry name" value="Kinase-like_dom_sf"/>
</dbReference>
<dbReference type="GO" id="GO:0005509">
    <property type="term" value="F:calcium ion binding"/>
    <property type="evidence" value="ECO:0007669"/>
    <property type="project" value="InterPro"/>
</dbReference>
<dbReference type="CDD" id="cd00051">
    <property type="entry name" value="EFh"/>
    <property type="match status" value="3"/>
</dbReference>
<feature type="region of interest" description="Disordered" evidence="11">
    <location>
        <begin position="189"/>
        <end position="609"/>
    </location>
</feature>
<dbReference type="Pfam" id="PF13499">
    <property type="entry name" value="EF-hand_7"/>
    <property type="match status" value="3"/>
</dbReference>
<evidence type="ECO:0000256" key="1">
    <source>
        <dbReference type="ARBA" id="ARBA00001946"/>
    </source>
</evidence>
<dbReference type="GO" id="GO:0005524">
    <property type="term" value="F:ATP binding"/>
    <property type="evidence" value="ECO:0007669"/>
    <property type="project" value="UniProtKB-UniRule"/>
</dbReference>
<keyword evidence="15" id="KW-1185">Reference proteome</keyword>
<dbReference type="PROSITE" id="PS00107">
    <property type="entry name" value="PROTEIN_KINASE_ATP"/>
    <property type="match status" value="1"/>
</dbReference>
<dbReference type="GO" id="GO:0004674">
    <property type="term" value="F:protein serine/threonine kinase activity"/>
    <property type="evidence" value="ECO:0007669"/>
    <property type="project" value="UniProtKB-KW"/>
</dbReference>
<feature type="compositionally biased region" description="Basic and acidic residues" evidence="11">
    <location>
        <begin position="302"/>
        <end position="321"/>
    </location>
</feature>
<dbReference type="Pfam" id="PF00069">
    <property type="entry name" value="Pkinase"/>
    <property type="match status" value="2"/>
</dbReference>
<feature type="compositionally biased region" description="Acidic residues" evidence="11">
    <location>
        <begin position="1182"/>
        <end position="1193"/>
    </location>
</feature>
<feature type="compositionally biased region" description="Acidic residues" evidence="11">
    <location>
        <begin position="288"/>
        <end position="301"/>
    </location>
</feature>
<reference evidence="14" key="1">
    <citation type="submission" date="2020-06" db="EMBL/GenBank/DDBJ databases">
        <authorList>
            <consortium name="Plant Systems Biology data submission"/>
        </authorList>
    </citation>
    <scope>NUCLEOTIDE SEQUENCE</scope>
    <source>
        <strain evidence="14">D6</strain>
    </source>
</reference>
<evidence type="ECO:0000256" key="7">
    <source>
        <dbReference type="ARBA" id="ARBA00022837"/>
    </source>
</evidence>
<evidence type="ECO:0000256" key="3">
    <source>
        <dbReference type="ARBA" id="ARBA00022679"/>
    </source>
</evidence>
<dbReference type="InterPro" id="IPR000719">
    <property type="entry name" value="Prot_kinase_dom"/>
</dbReference>
<feature type="compositionally biased region" description="Basic and acidic residues" evidence="11">
    <location>
        <begin position="1669"/>
        <end position="1702"/>
    </location>
</feature>
<dbReference type="InterPro" id="IPR011992">
    <property type="entry name" value="EF-hand-dom_pair"/>
</dbReference>
<feature type="compositionally biased region" description="Basic and acidic residues" evidence="11">
    <location>
        <begin position="420"/>
        <end position="434"/>
    </location>
</feature>
<evidence type="ECO:0000259" key="12">
    <source>
        <dbReference type="PROSITE" id="PS50011"/>
    </source>
</evidence>
<organism evidence="14 15">
    <name type="scientific">Seminavis robusta</name>
    <dbReference type="NCBI Taxonomy" id="568900"/>
    <lineage>
        <taxon>Eukaryota</taxon>
        <taxon>Sar</taxon>
        <taxon>Stramenopiles</taxon>
        <taxon>Ochrophyta</taxon>
        <taxon>Bacillariophyta</taxon>
        <taxon>Bacillariophyceae</taxon>
        <taxon>Bacillariophycidae</taxon>
        <taxon>Naviculales</taxon>
        <taxon>Naviculaceae</taxon>
        <taxon>Seminavis</taxon>
    </lineage>
</organism>
<feature type="compositionally biased region" description="Acidic residues" evidence="11">
    <location>
        <begin position="397"/>
        <end position="409"/>
    </location>
</feature>
<evidence type="ECO:0000313" key="14">
    <source>
        <dbReference type="EMBL" id="CAB9505557.1"/>
    </source>
</evidence>
<evidence type="ECO:0000256" key="10">
    <source>
        <dbReference type="PROSITE-ProRule" id="PRU10141"/>
    </source>
</evidence>
<dbReference type="InterPro" id="IPR018247">
    <property type="entry name" value="EF_Hand_1_Ca_BS"/>
</dbReference>
<evidence type="ECO:0000256" key="6">
    <source>
        <dbReference type="ARBA" id="ARBA00022777"/>
    </source>
</evidence>
<dbReference type="FunFam" id="1.10.238.10:FF:000003">
    <property type="entry name" value="Calmodulin A"/>
    <property type="match status" value="1"/>
</dbReference>
<feature type="compositionally biased region" description="Basic and acidic residues" evidence="11">
    <location>
        <begin position="382"/>
        <end position="396"/>
    </location>
</feature>
<evidence type="ECO:0000256" key="9">
    <source>
        <dbReference type="ARBA" id="ARBA00024334"/>
    </source>
</evidence>
<dbReference type="SUPFAM" id="SSF56112">
    <property type="entry name" value="Protein kinase-like (PK-like)"/>
    <property type="match status" value="2"/>
</dbReference>
<keyword evidence="5 10" id="KW-0547">Nucleotide-binding</keyword>
<feature type="compositionally biased region" description="Basic and acidic residues" evidence="11">
    <location>
        <begin position="200"/>
        <end position="220"/>
    </location>
</feature>
<evidence type="ECO:0000256" key="4">
    <source>
        <dbReference type="ARBA" id="ARBA00022737"/>
    </source>
</evidence>
<proteinExistence type="inferred from homology"/>
<dbReference type="OrthoDB" id="416585at2759"/>
<dbReference type="PROSITE" id="PS00018">
    <property type="entry name" value="EF_HAND_1"/>
    <property type="match status" value="6"/>
</dbReference>
<dbReference type="Gene3D" id="1.10.510.10">
    <property type="entry name" value="Transferase(Phosphotransferase) domain 1"/>
    <property type="match status" value="2"/>
</dbReference>
<dbReference type="PROSITE" id="PS50222">
    <property type="entry name" value="EF_HAND_2"/>
    <property type="match status" value="6"/>
</dbReference>
<feature type="domain" description="Protein kinase" evidence="12">
    <location>
        <begin position="1223"/>
        <end position="1469"/>
    </location>
</feature>
<gene>
    <name evidence="14" type="ORF">SEMRO_235_G094750.1</name>
</gene>
<feature type="compositionally biased region" description="Basic residues" evidence="11">
    <location>
        <begin position="488"/>
        <end position="498"/>
    </location>
</feature>
<dbReference type="SUPFAM" id="SSF47473">
    <property type="entry name" value="EF-hand"/>
    <property type="match status" value="2"/>
</dbReference>
<dbReference type="Pfam" id="PF13202">
    <property type="entry name" value="EF-hand_5"/>
    <property type="match status" value="1"/>
</dbReference>
<evidence type="ECO:0000259" key="13">
    <source>
        <dbReference type="PROSITE" id="PS50222"/>
    </source>
</evidence>
<feature type="domain" description="Protein kinase" evidence="12">
    <location>
        <begin position="654"/>
        <end position="931"/>
    </location>
</feature>
<dbReference type="InterPro" id="IPR002048">
    <property type="entry name" value="EF_hand_dom"/>
</dbReference>
<protein>
    <submittedName>
        <fullName evidence="14">MAP kinase-activated protein kinase 2</fullName>
    </submittedName>
</protein>
<comment type="caution">
    <text evidence="14">The sequence shown here is derived from an EMBL/GenBank/DDBJ whole genome shotgun (WGS) entry which is preliminary data.</text>
</comment>
<feature type="compositionally biased region" description="Acidic residues" evidence="11">
    <location>
        <begin position="359"/>
        <end position="368"/>
    </location>
</feature>
<feature type="domain" description="EF-hand" evidence="13">
    <location>
        <begin position="1589"/>
        <end position="1624"/>
    </location>
</feature>
<keyword evidence="7" id="KW-0106">Calcium</keyword>
<keyword evidence="2" id="KW-0723">Serine/threonine-protein kinase</keyword>
<feature type="binding site" evidence="10">
    <location>
        <position position="683"/>
    </location>
    <ligand>
        <name>ATP</name>
        <dbReference type="ChEBI" id="CHEBI:30616"/>
    </ligand>
</feature>
<comment type="similarity">
    <text evidence="9">Belongs to the protein kinase superfamily. Ser/Thr protein kinase family. CDPK subfamily.</text>
</comment>
<keyword evidence="8 10" id="KW-0067">ATP-binding</keyword>